<keyword evidence="2" id="KW-0328">Glycosyltransferase</keyword>
<dbReference type="PANTHER" id="PTHR12526">
    <property type="entry name" value="GLYCOSYLTRANSFERASE"/>
    <property type="match status" value="1"/>
</dbReference>
<evidence type="ECO:0000313" key="2">
    <source>
        <dbReference type="EMBL" id="MDQ7248771.1"/>
    </source>
</evidence>
<dbReference type="PANTHER" id="PTHR12526:SF631">
    <property type="entry name" value="BLL6306 PROTEIN"/>
    <property type="match status" value="1"/>
</dbReference>
<dbReference type="Gene3D" id="3.40.50.2000">
    <property type="entry name" value="Glycogen Phosphorylase B"/>
    <property type="match status" value="2"/>
</dbReference>
<protein>
    <submittedName>
        <fullName evidence="2">Glycosyltransferase family 4 protein</fullName>
        <ecNumber evidence="2">2.4.-.-</ecNumber>
    </submittedName>
</protein>
<keyword evidence="3" id="KW-1185">Reference proteome</keyword>
<feature type="domain" description="Glycosyl transferase family 1" evidence="1">
    <location>
        <begin position="180"/>
        <end position="333"/>
    </location>
</feature>
<dbReference type="RefSeq" id="WP_379956254.1">
    <property type="nucleotide sequence ID" value="NZ_JAUYVI010000004.1"/>
</dbReference>
<name>A0ABU0YP49_9PROT</name>
<dbReference type="SUPFAM" id="SSF53756">
    <property type="entry name" value="UDP-Glycosyltransferase/glycogen phosphorylase"/>
    <property type="match status" value="1"/>
</dbReference>
<evidence type="ECO:0000259" key="1">
    <source>
        <dbReference type="Pfam" id="PF00534"/>
    </source>
</evidence>
<dbReference type="EC" id="2.4.-.-" evidence="2"/>
<sequence length="360" mass="38925">MSIRPTVLVLTPLGVGGMGGIDRLMDEIRRRWAASAPDLDVKFLTTRGPGHILFSPFYCTAAALALVWHRLSRGRCLCHVNLASQGSTLRKLFLTGLATRLGHATVIHLHGAMFHDYYRGVGAFQRRQIHRMFGEAARVIVLGSVWRDFVADTFHLPDARILVLPNASAARPPRPPEAVPPEILFLGRLGERKGVPVLVAALGRLAARGLDWRAVIAGDGDAAPYRAEVERLGLSARVSFPGWLGEAETHDRLSRAAVLVLPSEAEGLPMAVVEAFAWGVPVISTPVGATPDILHDGVEGLLAPVGDAEALARALERLIGDANLRRSLGTNAHAFFARHLDFDPYLEKLAACWRAAMPGT</sequence>
<dbReference type="Pfam" id="PF00534">
    <property type="entry name" value="Glycos_transf_1"/>
    <property type="match status" value="1"/>
</dbReference>
<keyword evidence="2" id="KW-0808">Transferase</keyword>
<dbReference type="CDD" id="cd03801">
    <property type="entry name" value="GT4_PimA-like"/>
    <property type="match status" value="1"/>
</dbReference>
<dbReference type="Proteomes" id="UP001230156">
    <property type="component" value="Unassembled WGS sequence"/>
</dbReference>
<organism evidence="2 3">
    <name type="scientific">Dongia sedimenti</name>
    <dbReference type="NCBI Taxonomy" id="3064282"/>
    <lineage>
        <taxon>Bacteria</taxon>
        <taxon>Pseudomonadati</taxon>
        <taxon>Pseudomonadota</taxon>
        <taxon>Alphaproteobacteria</taxon>
        <taxon>Rhodospirillales</taxon>
        <taxon>Dongiaceae</taxon>
        <taxon>Dongia</taxon>
    </lineage>
</organism>
<dbReference type="InterPro" id="IPR001296">
    <property type="entry name" value="Glyco_trans_1"/>
</dbReference>
<comment type="caution">
    <text evidence="2">The sequence shown here is derived from an EMBL/GenBank/DDBJ whole genome shotgun (WGS) entry which is preliminary data.</text>
</comment>
<proteinExistence type="predicted"/>
<accession>A0ABU0YP49</accession>
<evidence type="ECO:0000313" key="3">
    <source>
        <dbReference type="Proteomes" id="UP001230156"/>
    </source>
</evidence>
<dbReference type="EMBL" id="JAUYVI010000004">
    <property type="protein sequence ID" value="MDQ7248771.1"/>
    <property type="molecule type" value="Genomic_DNA"/>
</dbReference>
<dbReference type="GO" id="GO:0016757">
    <property type="term" value="F:glycosyltransferase activity"/>
    <property type="evidence" value="ECO:0007669"/>
    <property type="project" value="UniProtKB-KW"/>
</dbReference>
<reference evidence="3" key="1">
    <citation type="submission" date="2023-08" db="EMBL/GenBank/DDBJ databases">
        <title>Rhodospirillaceae gen. nov., a novel taxon isolated from the Yangtze River Yuezi River estuary sludge.</title>
        <authorList>
            <person name="Ruan L."/>
        </authorList>
    </citation>
    <scope>NUCLEOTIDE SEQUENCE [LARGE SCALE GENOMIC DNA]</scope>
    <source>
        <strain evidence="3">R-7</strain>
    </source>
</reference>
<gene>
    <name evidence="2" type="ORF">Q8A70_13890</name>
</gene>